<accession>A0ABU0ZQ85</accession>
<reference evidence="1 2" key="1">
    <citation type="submission" date="2023-08" db="EMBL/GenBank/DDBJ databases">
        <title>Phytohabitans sansha sp. nov., isolated from marine sediment.</title>
        <authorList>
            <person name="Zhao Y."/>
            <person name="Yi K."/>
        </authorList>
    </citation>
    <scope>NUCLEOTIDE SEQUENCE [LARGE SCALE GENOMIC DNA]</scope>
    <source>
        <strain evidence="1 2">ZYX-F-186</strain>
    </source>
</reference>
<dbReference type="EMBL" id="JAVHUY010000035">
    <property type="protein sequence ID" value="MDQ7908916.1"/>
    <property type="molecule type" value="Genomic_DNA"/>
</dbReference>
<evidence type="ECO:0008006" key="3">
    <source>
        <dbReference type="Google" id="ProtNLM"/>
    </source>
</evidence>
<organism evidence="1 2">
    <name type="scientific">Phytohabitans maris</name>
    <dbReference type="NCBI Taxonomy" id="3071409"/>
    <lineage>
        <taxon>Bacteria</taxon>
        <taxon>Bacillati</taxon>
        <taxon>Actinomycetota</taxon>
        <taxon>Actinomycetes</taxon>
        <taxon>Micromonosporales</taxon>
        <taxon>Micromonosporaceae</taxon>
    </lineage>
</organism>
<name>A0ABU0ZQ85_9ACTN</name>
<comment type="caution">
    <text evidence="1">The sequence shown here is derived from an EMBL/GenBank/DDBJ whole genome shotgun (WGS) entry which is preliminary data.</text>
</comment>
<evidence type="ECO:0000313" key="2">
    <source>
        <dbReference type="Proteomes" id="UP001230908"/>
    </source>
</evidence>
<proteinExistence type="predicted"/>
<dbReference type="Proteomes" id="UP001230908">
    <property type="component" value="Unassembled WGS sequence"/>
</dbReference>
<protein>
    <recommendedName>
        <fullName evidence="3">Transposase IS701-like DDE domain-containing protein</fullName>
    </recommendedName>
</protein>
<evidence type="ECO:0000313" key="1">
    <source>
        <dbReference type="EMBL" id="MDQ7908916.1"/>
    </source>
</evidence>
<dbReference type="RefSeq" id="WP_308716184.1">
    <property type="nucleotide sequence ID" value="NZ_JAVHUY010000035.1"/>
</dbReference>
<sequence>MCGQRGRNAQLSTWLAASVQRGERVLRHELDGPPVPAQRAPLADVGVADSVCPWKISAIVAAALVILHVEHDRTT</sequence>
<keyword evidence="2" id="KW-1185">Reference proteome</keyword>
<gene>
    <name evidence="1" type="ORF">RB614_30735</name>
</gene>